<feature type="compositionally biased region" description="Low complexity" evidence="6">
    <location>
        <begin position="350"/>
        <end position="364"/>
    </location>
</feature>
<evidence type="ECO:0000256" key="3">
    <source>
        <dbReference type="ARBA" id="ARBA00022833"/>
    </source>
</evidence>
<dbReference type="InterPro" id="IPR045234">
    <property type="entry name" value="Unkempt-like"/>
</dbReference>
<evidence type="ECO:0000256" key="5">
    <source>
        <dbReference type="PROSITE-ProRule" id="PRU00723"/>
    </source>
</evidence>
<evidence type="ECO:0000313" key="8">
    <source>
        <dbReference type="EMBL" id="CAK0884826.1"/>
    </source>
</evidence>
<evidence type="ECO:0000256" key="2">
    <source>
        <dbReference type="ARBA" id="ARBA00022771"/>
    </source>
</evidence>
<dbReference type="Pfam" id="PF25512">
    <property type="entry name" value="zf-CCCH_AtC3H23"/>
    <property type="match status" value="1"/>
</dbReference>
<dbReference type="InterPro" id="IPR036855">
    <property type="entry name" value="Znf_CCCH_sf"/>
</dbReference>
<dbReference type="PANTHER" id="PTHR14493">
    <property type="entry name" value="UNKEMPT FAMILY MEMBER"/>
    <property type="match status" value="1"/>
</dbReference>
<protein>
    <recommendedName>
        <fullName evidence="7">C3H1-type domain-containing protein</fullName>
    </recommendedName>
</protein>
<gene>
    <name evidence="8" type="ORF">PCOR1329_LOCUS66615</name>
</gene>
<dbReference type="InterPro" id="IPR057444">
    <property type="entry name" value="Znf-CCCH_AtC3H23-like"/>
</dbReference>
<dbReference type="SUPFAM" id="SSF90229">
    <property type="entry name" value="CCCH zinc finger"/>
    <property type="match status" value="1"/>
</dbReference>
<feature type="region of interest" description="Disordered" evidence="6">
    <location>
        <begin position="14"/>
        <end position="49"/>
    </location>
</feature>
<sequence>MTFAGLGIFEAREDAAKTVDAEAGGPEAYDDDGGGQEEYEEDEEAGEVEEGFQDFDGEAWAQMPFAAGMSMPWSAAAACAGVGMPFWPMGGACGPCGGAMPGSARAGPMSRYRGSLKQRFCATFPSVNRCRHGAACAFAHSREEVSAPLLTPEEETYVPEALTSEFFTDRFKVFWCPIGGQHDWHSCMYAHTYQDVRRPPSIGYGHQLCPYWNKKDTSLPYSQRCPLGPRCPYAHGAKEQLYHPGYFRTLVCRDLQRRRRPWRPHGPWHSAAAAGSEDYNRPLDKSQFPEDWFHYFMNPPRFQDVCDGPEDMPFVAFSDMVPPKDDALQESIETPRTRAHSGDSLDGFEAAASGRSSARRTGAASGRGRGAARGFQPAMGYWDAYGAALGGWGAPPTGAGLDSSYPAYAGMGYLTPAWDPSYPMYAPGPER</sequence>
<accession>A0ABN9WEQ6</accession>
<keyword evidence="2 5" id="KW-0863">Zinc-finger</keyword>
<name>A0ABN9WEQ6_9DINO</name>
<feature type="zinc finger region" description="C3H1-type" evidence="5">
    <location>
        <begin position="115"/>
        <end position="143"/>
    </location>
</feature>
<feature type="compositionally biased region" description="Basic and acidic residues" evidence="6">
    <location>
        <begin position="334"/>
        <end position="343"/>
    </location>
</feature>
<proteinExistence type="predicted"/>
<evidence type="ECO:0000256" key="6">
    <source>
        <dbReference type="SAM" id="MobiDB-lite"/>
    </source>
</evidence>
<evidence type="ECO:0000259" key="7">
    <source>
        <dbReference type="PROSITE" id="PS50103"/>
    </source>
</evidence>
<comment type="caution">
    <text evidence="8">The sequence shown here is derived from an EMBL/GenBank/DDBJ whole genome shotgun (WGS) entry which is preliminary data.</text>
</comment>
<feature type="domain" description="C3H1-type" evidence="7">
    <location>
        <begin position="115"/>
        <end position="143"/>
    </location>
</feature>
<keyword evidence="9" id="KW-1185">Reference proteome</keyword>
<dbReference type="SMART" id="SM00356">
    <property type="entry name" value="ZnF_C3H1"/>
    <property type="match status" value="2"/>
</dbReference>
<reference evidence="8" key="1">
    <citation type="submission" date="2023-10" db="EMBL/GenBank/DDBJ databases">
        <authorList>
            <person name="Chen Y."/>
            <person name="Shah S."/>
            <person name="Dougan E. K."/>
            <person name="Thang M."/>
            <person name="Chan C."/>
        </authorList>
    </citation>
    <scope>NUCLEOTIDE SEQUENCE [LARGE SCALE GENOMIC DNA]</scope>
</reference>
<keyword evidence="3 5" id="KW-0862">Zinc</keyword>
<feature type="region of interest" description="Disordered" evidence="6">
    <location>
        <begin position="334"/>
        <end position="370"/>
    </location>
</feature>
<dbReference type="Proteomes" id="UP001189429">
    <property type="component" value="Unassembled WGS sequence"/>
</dbReference>
<feature type="domain" description="C3H1-type" evidence="7">
    <location>
        <begin position="203"/>
        <end position="238"/>
    </location>
</feature>
<dbReference type="Gene3D" id="4.10.1000.10">
    <property type="entry name" value="Zinc finger, CCCH-type"/>
    <property type="match status" value="1"/>
</dbReference>
<dbReference type="PROSITE" id="PS50103">
    <property type="entry name" value="ZF_C3H1"/>
    <property type="match status" value="2"/>
</dbReference>
<evidence type="ECO:0000313" key="9">
    <source>
        <dbReference type="Proteomes" id="UP001189429"/>
    </source>
</evidence>
<keyword evidence="1 5" id="KW-0479">Metal-binding</keyword>
<dbReference type="InterPro" id="IPR000571">
    <property type="entry name" value="Znf_CCCH"/>
</dbReference>
<dbReference type="PANTHER" id="PTHR14493:SF50">
    <property type="entry name" value="RING FINGER PROTEIN UNKEMPT"/>
    <property type="match status" value="1"/>
</dbReference>
<keyword evidence="4" id="KW-0238">DNA-binding</keyword>
<feature type="compositionally biased region" description="Acidic residues" evidence="6">
    <location>
        <begin position="28"/>
        <end position="49"/>
    </location>
</feature>
<organism evidence="8 9">
    <name type="scientific">Prorocentrum cordatum</name>
    <dbReference type="NCBI Taxonomy" id="2364126"/>
    <lineage>
        <taxon>Eukaryota</taxon>
        <taxon>Sar</taxon>
        <taxon>Alveolata</taxon>
        <taxon>Dinophyceae</taxon>
        <taxon>Prorocentrales</taxon>
        <taxon>Prorocentraceae</taxon>
        <taxon>Prorocentrum</taxon>
    </lineage>
</organism>
<evidence type="ECO:0000256" key="4">
    <source>
        <dbReference type="ARBA" id="ARBA00023125"/>
    </source>
</evidence>
<evidence type="ECO:0000256" key="1">
    <source>
        <dbReference type="ARBA" id="ARBA00022723"/>
    </source>
</evidence>
<feature type="zinc finger region" description="C3H1-type" evidence="5">
    <location>
        <begin position="203"/>
        <end position="238"/>
    </location>
</feature>
<dbReference type="EMBL" id="CAUYUJ010018593">
    <property type="protein sequence ID" value="CAK0884826.1"/>
    <property type="molecule type" value="Genomic_DNA"/>
</dbReference>